<proteinExistence type="predicted"/>
<evidence type="ECO:0000313" key="2">
    <source>
        <dbReference type="Proteomes" id="UP000054776"/>
    </source>
</evidence>
<dbReference type="EMBL" id="JYDH01000016">
    <property type="protein sequence ID" value="KRY39829.1"/>
    <property type="molecule type" value="Genomic_DNA"/>
</dbReference>
<dbReference type="Proteomes" id="UP000054776">
    <property type="component" value="Unassembled WGS sequence"/>
</dbReference>
<dbReference type="AlphaFoldDB" id="A0A0V1BR97"/>
<protein>
    <submittedName>
        <fullName evidence="1">Uncharacterized protein</fullName>
    </submittedName>
</protein>
<reference evidence="1 2" key="1">
    <citation type="submission" date="2015-01" db="EMBL/GenBank/DDBJ databases">
        <title>Evolution of Trichinella species and genotypes.</title>
        <authorList>
            <person name="Korhonen P.K."/>
            <person name="Edoardo P."/>
            <person name="Giuseppe L.R."/>
            <person name="Gasser R.B."/>
        </authorList>
    </citation>
    <scope>NUCLEOTIDE SEQUENCE [LARGE SCALE GENOMIC DNA]</scope>
    <source>
        <strain evidence="1">ISS3</strain>
    </source>
</reference>
<gene>
    <name evidence="1" type="ORF">T01_15232</name>
</gene>
<keyword evidence="2" id="KW-1185">Reference proteome</keyword>
<name>A0A0V1BR97_TRISP</name>
<evidence type="ECO:0000313" key="1">
    <source>
        <dbReference type="EMBL" id="KRY39829.1"/>
    </source>
</evidence>
<sequence>MNHQLNNWLKQNSNSSACNRHNEDNRADWMFARCYAKLPLHSSAVNYSVICYDLNYYLQIITTDNYGKHYGV</sequence>
<accession>A0A0V1BR97</accession>
<dbReference type="InParanoid" id="A0A0V1BR97"/>
<organism evidence="1 2">
    <name type="scientific">Trichinella spiralis</name>
    <name type="common">Trichina worm</name>
    <dbReference type="NCBI Taxonomy" id="6334"/>
    <lineage>
        <taxon>Eukaryota</taxon>
        <taxon>Metazoa</taxon>
        <taxon>Ecdysozoa</taxon>
        <taxon>Nematoda</taxon>
        <taxon>Enoplea</taxon>
        <taxon>Dorylaimia</taxon>
        <taxon>Trichinellida</taxon>
        <taxon>Trichinellidae</taxon>
        <taxon>Trichinella</taxon>
    </lineage>
</organism>
<comment type="caution">
    <text evidence="1">The sequence shown here is derived from an EMBL/GenBank/DDBJ whole genome shotgun (WGS) entry which is preliminary data.</text>
</comment>